<dbReference type="Pfam" id="PF09557">
    <property type="entry name" value="DUF2382"/>
    <property type="match status" value="1"/>
</dbReference>
<evidence type="ECO:0000259" key="2">
    <source>
        <dbReference type="Pfam" id="PF09557"/>
    </source>
</evidence>
<reference evidence="5" key="1">
    <citation type="journal article" date="2019" name="Int. J. Syst. Evol. Microbiol.">
        <title>The Global Catalogue of Microorganisms (GCM) 10K type strain sequencing project: providing services to taxonomists for standard genome sequencing and annotation.</title>
        <authorList>
            <consortium name="The Broad Institute Genomics Platform"/>
            <consortium name="The Broad Institute Genome Sequencing Center for Infectious Disease"/>
            <person name="Wu L."/>
            <person name="Ma J."/>
        </authorList>
    </citation>
    <scope>NUCLEOTIDE SEQUENCE [LARGE SCALE GENOMIC DNA]</scope>
    <source>
        <strain evidence="5">JCM 17225</strain>
    </source>
</reference>
<proteinExistence type="predicted"/>
<accession>A0ABP7ULW5</accession>
<dbReference type="Pfam" id="PF11181">
    <property type="entry name" value="YflT"/>
    <property type="match status" value="1"/>
</dbReference>
<sequence length="306" mass="32428">MSQTVVGLFNSASEAQQAVQQLMSAGFQQSNVDVAAQDARNAQRLTGATGTTGSNNDPSDYQNTSGTAVEGAADAASRATGAAEDGVSRFFSNLFGGNDSDDTRAYVGATRGGSSVVTVHAASASEAERARDILDQYGAIDVRDQAQNQGYGMTGAQGYAANTDQAGAQKVNIIEENLQVGKRVEQTGGARIRSRIIEKPVEASVRLREEHVNVQRREVDRPATEADFAAFKEGEISVTEQAERAVVAKEARVVGEVSIDKTATEREQVVRDTVRSTDVQVEQLGTNQSDTSRLSDSDTNTGSTSR</sequence>
<protein>
    <recommendedName>
        <fullName evidence="6">DUF2382 domain-containing protein</fullName>
    </recommendedName>
</protein>
<dbReference type="InterPro" id="IPR052967">
    <property type="entry name" value="Stress_Response_Assoc"/>
</dbReference>
<keyword evidence="5" id="KW-1185">Reference proteome</keyword>
<dbReference type="EMBL" id="BAABDK010000029">
    <property type="protein sequence ID" value="GAA4047129.1"/>
    <property type="molecule type" value="Genomic_DNA"/>
</dbReference>
<evidence type="ECO:0000256" key="1">
    <source>
        <dbReference type="SAM" id="MobiDB-lite"/>
    </source>
</evidence>
<dbReference type="RefSeq" id="WP_345057373.1">
    <property type="nucleotide sequence ID" value="NZ_BAABDK010000029.1"/>
</dbReference>
<evidence type="ECO:0008006" key="6">
    <source>
        <dbReference type="Google" id="ProtNLM"/>
    </source>
</evidence>
<evidence type="ECO:0000313" key="4">
    <source>
        <dbReference type="EMBL" id="GAA4047129.1"/>
    </source>
</evidence>
<organism evidence="4 5">
    <name type="scientific">Hymenobacter glaciei</name>
    <dbReference type="NCBI Taxonomy" id="877209"/>
    <lineage>
        <taxon>Bacteria</taxon>
        <taxon>Pseudomonadati</taxon>
        <taxon>Bacteroidota</taxon>
        <taxon>Cytophagia</taxon>
        <taxon>Cytophagales</taxon>
        <taxon>Hymenobacteraceae</taxon>
        <taxon>Hymenobacter</taxon>
    </lineage>
</organism>
<dbReference type="InterPro" id="IPR025889">
    <property type="entry name" value="GSP17M-like_dom"/>
</dbReference>
<dbReference type="InterPro" id="IPR019060">
    <property type="entry name" value="DUF2382"/>
</dbReference>
<dbReference type="PANTHER" id="PTHR38463">
    <property type="entry name" value="STRESS RESPONSE PROTEIN YSNF"/>
    <property type="match status" value="1"/>
</dbReference>
<feature type="domain" description="General stress protein 17M-like" evidence="3">
    <location>
        <begin position="5"/>
        <end position="52"/>
    </location>
</feature>
<dbReference type="PANTHER" id="PTHR38463:SF1">
    <property type="entry name" value="STRESS RESPONSE PROTEIN YSNF"/>
    <property type="match status" value="1"/>
</dbReference>
<comment type="caution">
    <text evidence="4">The sequence shown here is derived from an EMBL/GenBank/DDBJ whole genome shotgun (WGS) entry which is preliminary data.</text>
</comment>
<feature type="region of interest" description="Disordered" evidence="1">
    <location>
        <begin position="45"/>
        <end position="66"/>
    </location>
</feature>
<feature type="compositionally biased region" description="Polar residues" evidence="1">
    <location>
        <begin position="276"/>
        <end position="306"/>
    </location>
</feature>
<feature type="region of interest" description="Disordered" evidence="1">
    <location>
        <begin position="267"/>
        <end position="306"/>
    </location>
</feature>
<name>A0ABP7ULW5_9BACT</name>
<gene>
    <name evidence="4" type="ORF">GCM10022409_36520</name>
</gene>
<evidence type="ECO:0000313" key="5">
    <source>
        <dbReference type="Proteomes" id="UP001501469"/>
    </source>
</evidence>
<evidence type="ECO:0000259" key="3">
    <source>
        <dbReference type="Pfam" id="PF11181"/>
    </source>
</evidence>
<feature type="domain" description="DUF2382" evidence="2">
    <location>
        <begin position="173"/>
        <end position="281"/>
    </location>
</feature>
<dbReference type="Proteomes" id="UP001501469">
    <property type="component" value="Unassembled WGS sequence"/>
</dbReference>